<evidence type="ECO:0000313" key="2">
    <source>
        <dbReference type="EMBL" id="NYG55613.1"/>
    </source>
</evidence>
<dbReference type="AlphaFoldDB" id="A0A7Y9RW17"/>
<feature type="chain" id="PRO_5039334665" evidence="1">
    <location>
        <begin position="26"/>
        <end position="127"/>
    </location>
</feature>
<protein>
    <submittedName>
        <fullName evidence="2">Uncharacterized protein</fullName>
    </submittedName>
</protein>
<name>A0A7Y9RW17_9ACTN</name>
<proteinExistence type="predicted"/>
<keyword evidence="3" id="KW-1185">Reference proteome</keyword>
<evidence type="ECO:0000313" key="3">
    <source>
        <dbReference type="Proteomes" id="UP000544110"/>
    </source>
</evidence>
<organism evidence="2 3">
    <name type="scientific">Nocardioides perillae</name>
    <dbReference type="NCBI Taxonomy" id="1119534"/>
    <lineage>
        <taxon>Bacteria</taxon>
        <taxon>Bacillati</taxon>
        <taxon>Actinomycetota</taxon>
        <taxon>Actinomycetes</taxon>
        <taxon>Propionibacteriales</taxon>
        <taxon>Nocardioidaceae</taxon>
        <taxon>Nocardioides</taxon>
    </lineage>
</organism>
<comment type="caution">
    <text evidence="2">The sequence shown here is derived from an EMBL/GenBank/DDBJ whole genome shotgun (WGS) entry which is preliminary data.</text>
</comment>
<dbReference type="EMBL" id="JACCAC010000001">
    <property type="protein sequence ID" value="NYG55613.1"/>
    <property type="molecule type" value="Genomic_DNA"/>
</dbReference>
<evidence type="ECO:0000256" key="1">
    <source>
        <dbReference type="SAM" id="SignalP"/>
    </source>
</evidence>
<feature type="signal peptide" evidence="1">
    <location>
        <begin position="1"/>
        <end position="25"/>
    </location>
</feature>
<dbReference type="Proteomes" id="UP000544110">
    <property type="component" value="Unassembled WGS sequence"/>
</dbReference>
<sequence length="127" mass="13404">MSRTAVLTSLSAAAVLAAGTTLATAVPAAGDTERTARCGGALASLSVDREDGALEVDADVDGARPGSRWRVVLRHEGRVVADRVLRADREGELDLDRVRPDTPGRDTFRLTVDRRGPADPCSVRVVV</sequence>
<reference evidence="2 3" key="1">
    <citation type="submission" date="2020-07" db="EMBL/GenBank/DDBJ databases">
        <title>Sequencing the genomes of 1000 actinobacteria strains.</title>
        <authorList>
            <person name="Klenk H.-P."/>
        </authorList>
    </citation>
    <scope>NUCLEOTIDE SEQUENCE [LARGE SCALE GENOMIC DNA]</scope>
    <source>
        <strain evidence="2 3">DSM 24552</strain>
    </source>
</reference>
<gene>
    <name evidence="2" type="ORF">BJ989_001917</name>
</gene>
<accession>A0A7Y9RW17</accession>
<keyword evidence="1" id="KW-0732">Signal</keyword>
<dbReference type="RefSeq" id="WP_179518027.1">
    <property type="nucleotide sequence ID" value="NZ_JACCAC010000001.1"/>
</dbReference>